<dbReference type="InterPro" id="IPR051141">
    <property type="entry name" value="UPF0339_domain"/>
</dbReference>
<sequence length="108" mass="12117">MFEIFKDKSGAFRFRLKAKNGQIILASEGYTQKTNCQKGVSSVKRNSKNEDRFELKQSTNKKWFFNLKAGNGQIVGTSELYDNETNAKNGVKSVMNNAPTAETVDLSK</sequence>
<dbReference type="Gene3D" id="2.30.29.80">
    <property type="match status" value="1"/>
</dbReference>
<organism evidence="2 3">
    <name type="scientific">Apibacter mensalis</name>
    <dbReference type="NCBI Taxonomy" id="1586267"/>
    <lineage>
        <taxon>Bacteria</taxon>
        <taxon>Pseudomonadati</taxon>
        <taxon>Bacteroidota</taxon>
        <taxon>Flavobacteriia</taxon>
        <taxon>Flavobacteriales</taxon>
        <taxon>Weeksellaceae</taxon>
        <taxon>Apibacter</taxon>
    </lineage>
</organism>
<dbReference type="Proteomes" id="UP000182761">
    <property type="component" value="Unassembled WGS sequence"/>
</dbReference>
<dbReference type="RefSeq" id="WP_055425503.1">
    <property type="nucleotide sequence ID" value="NZ_CAMKWD010000005.1"/>
</dbReference>
<keyword evidence="3" id="KW-1185">Reference proteome</keyword>
<dbReference type="STRING" id="1586267.GCA_001418685_01148"/>
<gene>
    <name evidence="2" type="ORF">Ga0061079_10663</name>
</gene>
<dbReference type="PANTHER" id="PTHR40606:SF1">
    <property type="entry name" value="UPF0339 PROTEIN YEGP"/>
    <property type="match status" value="1"/>
</dbReference>
<dbReference type="InterPro" id="IPR036913">
    <property type="entry name" value="YegP-like_sf"/>
</dbReference>
<evidence type="ECO:0000313" key="2">
    <source>
        <dbReference type="EMBL" id="CVK16298.1"/>
    </source>
</evidence>
<dbReference type="OrthoDB" id="9802792at2"/>
<evidence type="ECO:0000259" key="1">
    <source>
        <dbReference type="Pfam" id="PF07411"/>
    </source>
</evidence>
<evidence type="ECO:0000313" key="3">
    <source>
        <dbReference type="Proteomes" id="UP000182761"/>
    </source>
</evidence>
<feature type="domain" description="DUF1508" evidence="1">
    <location>
        <begin position="7"/>
        <end position="54"/>
    </location>
</feature>
<protein>
    <recommendedName>
        <fullName evidence="1">DUF1508 domain-containing protein</fullName>
    </recommendedName>
</protein>
<dbReference type="InterPro" id="IPR010879">
    <property type="entry name" value="DUF1508"/>
</dbReference>
<dbReference type="Pfam" id="PF07411">
    <property type="entry name" value="DUF1508"/>
    <property type="match status" value="2"/>
</dbReference>
<reference evidence="2 3" key="1">
    <citation type="submission" date="2016-01" db="EMBL/GenBank/DDBJ databases">
        <authorList>
            <person name="McClelland M."/>
            <person name="Jain A."/>
            <person name="Saraogi P."/>
            <person name="Mendelson R."/>
            <person name="Westerman R."/>
            <person name="SanMiguel P."/>
            <person name="Csonka L."/>
        </authorList>
    </citation>
    <scope>NUCLEOTIDE SEQUENCE [LARGE SCALE GENOMIC DNA]</scope>
    <source>
        <strain evidence="2 3">R-53146</strain>
    </source>
</reference>
<feature type="domain" description="DUF1508" evidence="1">
    <location>
        <begin position="59"/>
        <end position="105"/>
    </location>
</feature>
<dbReference type="EMBL" id="FCOR01000006">
    <property type="protein sequence ID" value="CVK16298.1"/>
    <property type="molecule type" value="Genomic_DNA"/>
</dbReference>
<proteinExistence type="predicted"/>
<dbReference type="SUPFAM" id="SSF160113">
    <property type="entry name" value="YegP-like"/>
    <property type="match status" value="2"/>
</dbReference>
<accession>A0A0X3AQY6</accession>
<name>A0A0X3AQY6_9FLAO</name>
<dbReference type="AlphaFoldDB" id="A0A0X3AQY6"/>
<dbReference type="PANTHER" id="PTHR40606">
    <property type="match status" value="1"/>
</dbReference>